<gene>
    <name evidence="2" type="ORF">EZS27_042375</name>
</gene>
<evidence type="ECO:0000259" key="1">
    <source>
        <dbReference type="Pfam" id="PF16323"/>
    </source>
</evidence>
<organism evidence="2">
    <name type="scientific">termite gut metagenome</name>
    <dbReference type="NCBI Taxonomy" id="433724"/>
    <lineage>
        <taxon>unclassified sequences</taxon>
        <taxon>metagenomes</taxon>
        <taxon>organismal metagenomes</taxon>
    </lineage>
</organism>
<dbReference type="Pfam" id="PF16323">
    <property type="entry name" value="DUF4959"/>
    <property type="match status" value="1"/>
</dbReference>
<name>A0A5J4PAG6_9ZZZZ</name>
<proteinExistence type="predicted"/>
<comment type="caution">
    <text evidence="2">The sequence shown here is derived from an EMBL/GenBank/DDBJ whole genome shotgun (WGS) entry which is preliminary data.</text>
</comment>
<reference evidence="2" key="1">
    <citation type="submission" date="2019-03" db="EMBL/GenBank/DDBJ databases">
        <title>Single cell metagenomics reveals metabolic interactions within the superorganism composed of flagellate Streblomastix strix and complex community of Bacteroidetes bacteria on its surface.</title>
        <authorList>
            <person name="Treitli S.C."/>
            <person name="Kolisko M."/>
            <person name="Husnik F."/>
            <person name="Keeling P."/>
            <person name="Hampl V."/>
        </authorList>
    </citation>
    <scope>NUCLEOTIDE SEQUENCE</scope>
    <source>
        <strain evidence="2">STM</strain>
    </source>
</reference>
<dbReference type="EMBL" id="SNRY01010278">
    <property type="protein sequence ID" value="KAA6305970.1"/>
    <property type="molecule type" value="Genomic_DNA"/>
</dbReference>
<accession>A0A5J4PAG6</accession>
<sequence length="156" mass="17179">MKKLSLFLLWISALPFLFGACSDEKVNNVTDEVPGVLSNIQVNNIVGGAVIKYTLPKEDDLLEVKAVYSFGSDTLSVTSPVESDSIVITGVPDTHEYPVDLYVRDKGENESAPVTVNIKPLPYYNPAAVVYYTFPSEAPNAQMYSLTLNGKPYYVY</sequence>
<protein>
    <recommendedName>
        <fullName evidence="1">DUF4959 domain-containing protein</fullName>
    </recommendedName>
</protein>
<feature type="domain" description="DUF4959" evidence="1">
    <location>
        <begin position="20"/>
        <end position="120"/>
    </location>
</feature>
<dbReference type="InterPro" id="IPR032527">
    <property type="entry name" value="DUF4959"/>
</dbReference>
<dbReference type="PROSITE" id="PS51257">
    <property type="entry name" value="PROKAR_LIPOPROTEIN"/>
    <property type="match status" value="1"/>
</dbReference>
<feature type="non-terminal residue" evidence="2">
    <location>
        <position position="156"/>
    </location>
</feature>
<evidence type="ECO:0000313" key="2">
    <source>
        <dbReference type="EMBL" id="KAA6305970.1"/>
    </source>
</evidence>
<dbReference type="AlphaFoldDB" id="A0A5J4PAG6"/>